<protein>
    <recommendedName>
        <fullName evidence="1">Fibrinogen C-terminal domain-containing protein</fullName>
    </recommendedName>
</protein>
<evidence type="ECO:0000313" key="2">
    <source>
        <dbReference type="EMBL" id="KRF98574.1"/>
    </source>
</evidence>
<dbReference type="InterPro" id="IPR002181">
    <property type="entry name" value="Fibrinogen_a/b/g_C_dom"/>
</dbReference>
<dbReference type="EMBL" id="CH963894">
    <property type="protein sequence ID" value="KRF98574.1"/>
    <property type="molecule type" value="Genomic_DNA"/>
</dbReference>
<dbReference type="SMART" id="SM00186">
    <property type="entry name" value="FBG"/>
    <property type="match status" value="1"/>
</dbReference>
<dbReference type="PROSITE" id="PS51406">
    <property type="entry name" value="FIBRINOGEN_C_2"/>
    <property type="match status" value="1"/>
</dbReference>
<accession>A0A0Q9WYC6</accession>
<reference evidence="2 3" key="1">
    <citation type="journal article" date="2007" name="Nature">
        <title>Evolution of genes and genomes on the Drosophila phylogeny.</title>
        <authorList>
            <consortium name="Drosophila 12 Genomes Consortium"/>
            <person name="Clark A.G."/>
            <person name="Eisen M.B."/>
            <person name="Smith D.R."/>
            <person name="Bergman C.M."/>
            <person name="Oliver B."/>
            <person name="Markow T.A."/>
            <person name="Kaufman T.C."/>
            <person name="Kellis M."/>
            <person name="Gelbart W."/>
            <person name="Iyer V.N."/>
            <person name="Pollard D.A."/>
            <person name="Sackton T.B."/>
            <person name="Larracuente A.M."/>
            <person name="Singh N.D."/>
            <person name="Abad J.P."/>
            <person name="Abt D.N."/>
            <person name="Adryan B."/>
            <person name="Aguade M."/>
            <person name="Akashi H."/>
            <person name="Anderson W.W."/>
            <person name="Aquadro C.F."/>
            <person name="Ardell D.H."/>
            <person name="Arguello R."/>
            <person name="Artieri C.G."/>
            <person name="Barbash D.A."/>
            <person name="Barker D."/>
            <person name="Barsanti P."/>
            <person name="Batterham P."/>
            <person name="Batzoglou S."/>
            <person name="Begun D."/>
            <person name="Bhutkar A."/>
            <person name="Blanco E."/>
            <person name="Bosak S.A."/>
            <person name="Bradley R.K."/>
            <person name="Brand A.D."/>
            <person name="Brent M.R."/>
            <person name="Brooks A.N."/>
            <person name="Brown R.H."/>
            <person name="Butlin R.K."/>
            <person name="Caggese C."/>
            <person name="Calvi B.R."/>
            <person name="Bernardo de Carvalho A."/>
            <person name="Caspi A."/>
            <person name="Castrezana S."/>
            <person name="Celniker S.E."/>
            <person name="Chang J.L."/>
            <person name="Chapple C."/>
            <person name="Chatterji S."/>
            <person name="Chinwalla A."/>
            <person name="Civetta A."/>
            <person name="Clifton S.W."/>
            <person name="Comeron J.M."/>
            <person name="Costello J.C."/>
            <person name="Coyne J.A."/>
            <person name="Daub J."/>
            <person name="David R.G."/>
            <person name="Delcher A.L."/>
            <person name="Delehaunty K."/>
            <person name="Do C.B."/>
            <person name="Ebling H."/>
            <person name="Edwards K."/>
            <person name="Eickbush T."/>
            <person name="Evans J.D."/>
            <person name="Filipski A."/>
            <person name="Findeiss S."/>
            <person name="Freyhult E."/>
            <person name="Fulton L."/>
            <person name="Fulton R."/>
            <person name="Garcia A.C."/>
            <person name="Gardiner A."/>
            <person name="Garfield D.A."/>
            <person name="Garvin B.E."/>
            <person name="Gibson G."/>
            <person name="Gilbert D."/>
            <person name="Gnerre S."/>
            <person name="Godfrey J."/>
            <person name="Good R."/>
            <person name="Gotea V."/>
            <person name="Gravely B."/>
            <person name="Greenberg A.J."/>
            <person name="Griffiths-Jones S."/>
            <person name="Gross S."/>
            <person name="Guigo R."/>
            <person name="Gustafson E.A."/>
            <person name="Haerty W."/>
            <person name="Hahn M.W."/>
            <person name="Halligan D.L."/>
            <person name="Halpern A.L."/>
            <person name="Halter G.M."/>
            <person name="Han M.V."/>
            <person name="Heger A."/>
            <person name="Hillier L."/>
            <person name="Hinrichs A.S."/>
            <person name="Holmes I."/>
            <person name="Hoskins R.A."/>
            <person name="Hubisz M.J."/>
            <person name="Hultmark D."/>
            <person name="Huntley M.A."/>
            <person name="Jaffe D.B."/>
            <person name="Jagadeeshan S."/>
            <person name="Jeck W.R."/>
            <person name="Johnson J."/>
            <person name="Jones C.D."/>
            <person name="Jordan W.C."/>
            <person name="Karpen G.H."/>
            <person name="Kataoka E."/>
            <person name="Keightley P.D."/>
            <person name="Kheradpour P."/>
            <person name="Kirkness E.F."/>
            <person name="Koerich L.B."/>
            <person name="Kristiansen K."/>
            <person name="Kudrna D."/>
            <person name="Kulathinal R.J."/>
            <person name="Kumar S."/>
            <person name="Kwok R."/>
            <person name="Lander E."/>
            <person name="Langley C.H."/>
            <person name="Lapoint R."/>
            <person name="Lazzaro B.P."/>
            <person name="Lee S.J."/>
            <person name="Levesque L."/>
            <person name="Li R."/>
            <person name="Lin C.F."/>
            <person name="Lin M.F."/>
            <person name="Lindblad-Toh K."/>
            <person name="Llopart A."/>
            <person name="Long M."/>
            <person name="Low L."/>
            <person name="Lozovsky E."/>
            <person name="Lu J."/>
            <person name="Luo M."/>
            <person name="Machado C.A."/>
            <person name="Makalowski W."/>
            <person name="Marzo M."/>
            <person name="Matsuda M."/>
            <person name="Matzkin L."/>
            <person name="McAllister B."/>
            <person name="McBride C.S."/>
            <person name="McKernan B."/>
            <person name="McKernan K."/>
            <person name="Mendez-Lago M."/>
            <person name="Minx P."/>
            <person name="Mollenhauer M.U."/>
            <person name="Montooth K."/>
            <person name="Mount S.M."/>
            <person name="Mu X."/>
            <person name="Myers E."/>
            <person name="Negre B."/>
            <person name="Newfeld S."/>
            <person name="Nielsen R."/>
            <person name="Noor M.A."/>
            <person name="O'Grady P."/>
            <person name="Pachter L."/>
            <person name="Papaceit M."/>
            <person name="Parisi M.J."/>
            <person name="Parisi M."/>
            <person name="Parts L."/>
            <person name="Pedersen J.S."/>
            <person name="Pesole G."/>
            <person name="Phillippy A.M."/>
            <person name="Ponting C.P."/>
            <person name="Pop M."/>
            <person name="Porcelli D."/>
            <person name="Powell J.R."/>
            <person name="Prohaska S."/>
            <person name="Pruitt K."/>
            <person name="Puig M."/>
            <person name="Quesneville H."/>
            <person name="Ram K.R."/>
            <person name="Rand D."/>
            <person name="Rasmussen M.D."/>
            <person name="Reed L.K."/>
            <person name="Reenan R."/>
            <person name="Reily A."/>
            <person name="Remington K.A."/>
            <person name="Rieger T.T."/>
            <person name="Ritchie M.G."/>
            <person name="Robin C."/>
            <person name="Rogers Y.H."/>
            <person name="Rohde C."/>
            <person name="Rozas J."/>
            <person name="Rubenfield M.J."/>
            <person name="Ruiz A."/>
            <person name="Russo S."/>
            <person name="Salzberg S.L."/>
            <person name="Sanchez-Gracia A."/>
            <person name="Saranga D.J."/>
            <person name="Sato H."/>
            <person name="Schaeffer S.W."/>
            <person name="Schatz M.C."/>
            <person name="Schlenke T."/>
            <person name="Schwartz R."/>
            <person name="Segarra C."/>
            <person name="Singh R.S."/>
            <person name="Sirot L."/>
            <person name="Sirota M."/>
            <person name="Sisneros N.B."/>
            <person name="Smith C.D."/>
            <person name="Smith T.F."/>
            <person name="Spieth J."/>
            <person name="Stage D.E."/>
            <person name="Stark A."/>
            <person name="Stephan W."/>
            <person name="Strausberg R.L."/>
            <person name="Strempel S."/>
            <person name="Sturgill D."/>
            <person name="Sutton G."/>
            <person name="Sutton G.G."/>
            <person name="Tao W."/>
            <person name="Teichmann S."/>
            <person name="Tobari Y.N."/>
            <person name="Tomimura Y."/>
            <person name="Tsolas J.M."/>
            <person name="Valente V.L."/>
            <person name="Venter E."/>
            <person name="Venter J.C."/>
            <person name="Vicario S."/>
            <person name="Vieira F.G."/>
            <person name="Vilella A.J."/>
            <person name="Villasante A."/>
            <person name="Walenz B."/>
            <person name="Wang J."/>
            <person name="Wasserman M."/>
            <person name="Watts T."/>
            <person name="Wilson D."/>
            <person name="Wilson R.K."/>
            <person name="Wing R.A."/>
            <person name="Wolfner M.F."/>
            <person name="Wong A."/>
            <person name="Wong G.K."/>
            <person name="Wu C.I."/>
            <person name="Wu G."/>
            <person name="Yamamoto D."/>
            <person name="Yang H.P."/>
            <person name="Yang S.P."/>
            <person name="Yorke J.A."/>
            <person name="Yoshida K."/>
            <person name="Zdobnov E."/>
            <person name="Zhang P."/>
            <person name="Zhang Y."/>
            <person name="Zimin A.V."/>
            <person name="Baldwin J."/>
            <person name="Abdouelleil A."/>
            <person name="Abdulkadir J."/>
            <person name="Abebe A."/>
            <person name="Abera B."/>
            <person name="Abreu J."/>
            <person name="Acer S.C."/>
            <person name="Aftuck L."/>
            <person name="Alexander A."/>
            <person name="An P."/>
            <person name="Anderson E."/>
            <person name="Anderson S."/>
            <person name="Arachi H."/>
            <person name="Azer M."/>
            <person name="Bachantsang P."/>
            <person name="Barry A."/>
            <person name="Bayul T."/>
            <person name="Berlin A."/>
            <person name="Bessette D."/>
            <person name="Bloom T."/>
            <person name="Blye J."/>
            <person name="Boguslavskiy L."/>
            <person name="Bonnet C."/>
            <person name="Boukhgalter B."/>
            <person name="Bourzgui I."/>
            <person name="Brown A."/>
            <person name="Cahill P."/>
            <person name="Channer S."/>
            <person name="Cheshatsang Y."/>
            <person name="Chuda L."/>
            <person name="Citroen M."/>
            <person name="Collymore A."/>
            <person name="Cooke P."/>
            <person name="Costello M."/>
            <person name="D'Aco K."/>
            <person name="Daza R."/>
            <person name="De Haan G."/>
            <person name="DeGray S."/>
            <person name="DeMaso C."/>
            <person name="Dhargay N."/>
            <person name="Dooley K."/>
            <person name="Dooley E."/>
            <person name="Doricent M."/>
            <person name="Dorje P."/>
            <person name="Dorjee K."/>
            <person name="Dupes A."/>
            <person name="Elong R."/>
            <person name="Falk J."/>
            <person name="Farina A."/>
            <person name="Faro S."/>
            <person name="Ferguson D."/>
            <person name="Fisher S."/>
            <person name="Foley C.D."/>
            <person name="Franke A."/>
            <person name="Friedrich D."/>
            <person name="Gadbois L."/>
            <person name="Gearin G."/>
            <person name="Gearin C.R."/>
            <person name="Giannoukos G."/>
            <person name="Goode T."/>
            <person name="Graham J."/>
            <person name="Grandbois E."/>
            <person name="Grewal S."/>
            <person name="Gyaltsen K."/>
            <person name="Hafez N."/>
            <person name="Hagos B."/>
            <person name="Hall J."/>
            <person name="Henson C."/>
            <person name="Hollinger A."/>
            <person name="Honan T."/>
            <person name="Huard M.D."/>
            <person name="Hughes L."/>
            <person name="Hurhula B."/>
            <person name="Husby M.E."/>
            <person name="Kamat A."/>
            <person name="Kanga B."/>
            <person name="Kashin S."/>
            <person name="Khazanovich D."/>
            <person name="Kisner P."/>
            <person name="Lance K."/>
            <person name="Lara M."/>
            <person name="Lee W."/>
            <person name="Lennon N."/>
            <person name="Letendre F."/>
            <person name="LeVine R."/>
            <person name="Lipovsky A."/>
            <person name="Liu X."/>
            <person name="Liu J."/>
            <person name="Liu S."/>
            <person name="Lokyitsang T."/>
            <person name="Lokyitsang Y."/>
            <person name="Lubonja R."/>
            <person name="Lui A."/>
            <person name="MacDonald P."/>
            <person name="Magnisalis V."/>
            <person name="Maru K."/>
            <person name="Matthews C."/>
            <person name="McCusker W."/>
            <person name="McDonough S."/>
            <person name="Mehta T."/>
            <person name="Meldrim J."/>
            <person name="Meneus L."/>
            <person name="Mihai O."/>
            <person name="Mihalev A."/>
            <person name="Mihova T."/>
            <person name="Mittelman R."/>
            <person name="Mlenga V."/>
            <person name="Montmayeur A."/>
            <person name="Mulrain L."/>
            <person name="Navidi A."/>
            <person name="Naylor J."/>
            <person name="Negash T."/>
            <person name="Nguyen T."/>
            <person name="Nguyen N."/>
            <person name="Nicol R."/>
            <person name="Norbu C."/>
            <person name="Norbu N."/>
            <person name="Novod N."/>
            <person name="O'Neill B."/>
            <person name="Osman S."/>
            <person name="Markiewicz E."/>
            <person name="Oyono O.L."/>
            <person name="Patti C."/>
            <person name="Phunkhang P."/>
            <person name="Pierre F."/>
            <person name="Priest M."/>
            <person name="Raghuraman S."/>
            <person name="Rege F."/>
            <person name="Reyes R."/>
            <person name="Rise C."/>
            <person name="Rogov P."/>
            <person name="Ross K."/>
            <person name="Ryan E."/>
            <person name="Settipalli S."/>
            <person name="Shea T."/>
            <person name="Sherpa N."/>
            <person name="Shi L."/>
            <person name="Shih D."/>
            <person name="Sparrow T."/>
            <person name="Spaulding J."/>
            <person name="Stalker J."/>
            <person name="Stange-Thomann N."/>
            <person name="Stavropoulos S."/>
            <person name="Stone C."/>
            <person name="Strader C."/>
            <person name="Tesfaye S."/>
            <person name="Thomson T."/>
            <person name="Thoulutsang Y."/>
            <person name="Thoulutsang D."/>
            <person name="Topham K."/>
            <person name="Topping I."/>
            <person name="Tsamla T."/>
            <person name="Vassiliev H."/>
            <person name="Vo A."/>
            <person name="Wangchuk T."/>
            <person name="Wangdi T."/>
            <person name="Weiand M."/>
            <person name="Wilkinson J."/>
            <person name="Wilson A."/>
            <person name="Yadav S."/>
            <person name="Young G."/>
            <person name="Yu Q."/>
            <person name="Zembek L."/>
            <person name="Zhong D."/>
            <person name="Zimmer A."/>
            <person name="Zwirko Z."/>
            <person name="Jaffe D.B."/>
            <person name="Alvarez P."/>
            <person name="Brockman W."/>
            <person name="Butler J."/>
            <person name="Chin C."/>
            <person name="Gnerre S."/>
            <person name="Grabherr M."/>
            <person name="Kleber M."/>
            <person name="Mauceli E."/>
            <person name="MacCallum I."/>
        </authorList>
    </citation>
    <scope>NUCLEOTIDE SEQUENCE [LARGE SCALE GENOMIC DNA]</scope>
    <source>
        <strain evidence="3">Tucson 14030-0811.24</strain>
    </source>
</reference>
<sequence>MLPKNSCKGLSSGVYKIDIPVDPISALCEGDLDGGGWIVVHKRFNGSVDFNRNWSEYRNGFGNMEGEFFIGLENLQLGFYNGSVLFASYDHFRIGNETMKYKLESLGEFKGTAVNAMVHSLGEVFSTFDRDNDQWVGGNCAKTFSGAWWYENCSYV</sequence>
<dbReference type="AlphaFoldDB" id="A0A0Q9WYC6"/>
<dbReference type="SUPFAM" id="SSF56496">
    <property type="entry name" value="Fibrinogen C-terminal domain-like"/>
    <property type="match status" value="1"/>
</dbReference>
<dbReference type="Pfam" id="PF00147">
    <property type="entry name" value="Fibrinogen_C"/>
    <property type="match status" value="1"/>
</dbReference>
<dbReference type="GO" id="GO:0005615">
    <property type="term" value="C:extracellular space"/>
    <property type="evidence" value="ECO:0007669"/>
    <property type="project" value="TreeGrafter"/>
</dbReference>
<proteinExistence type="predicted"/>
<evidence type="ECO:0000313" key="3">
    <source>
        <dbReference type="Proteomes" id="UP000007798"/>
    </source>
</evidence>
<evidence type="ECO:0000259" key="1">
    <source>
        <dbReference type="PROSITE" id="PS51406"/>
    </source>
</evidence>
<name>A0A0Q9WYC6_DROWI</name>
<dbReference type="OrthoDB" id="6145874at2759"/>
<dbReference type="PANTHER" id="PTHR19143:SF327">
    <property type="entry name" value="FI21813P1-RELATED"/>
    <property type="match status" value="1"/>
</dbReference>
<dbReference type="Proteomes" id="UP000007798">
    <property type="component" value="Unassembled WGS sequence"/>
</dbReference>
<dbReference type="InParanoid" id="A0A0Q9WYC6"/>
<keyword evidence="3" id="KW-1185">Reference proteome</keyword>
<feature type="domain" description="Fibrinogen C-terminal" evidence="1">
    <location>
        <begin position="1"/>
        <end position="156"/>
    </location>
</feature>
<dbReference type="InterPro" id="IPR050373">
    <property type="entry name" value="Fibrinogen_C-term_domain"/>
</dbReference>
<dbReference type="Gene3D" id="4.10.530.10">
    <property type="entry name" value="Gamma-fibrinogen Carboxyl Terminal Fragment, domain 2"/>
    <property type="match status" value="1"/>
</dbReference>
<dbReference type="InterPro" id="IPR014716">
    <property type="entry name" value="Fibrinogen_a/b/g_C_1"/>
</dbReference>
<dbReference type="InterPro" id="IPR036056">
    <property type="entry name" value="Fibrinogen-like_C"/>
</dbReference>
<gene>
    <name evidence="2" type="primary">Dwil\GK27045</name>
    <name evidence="2" type="ORF">Dwil_GK27045</name>
</gene>
<organism evidence="2 3">
    <name type="scientific">Drosophila willistoni</name>
    <name type="common">Fruit fly</name>
    <dbReference type="NCBI Taxonomy" id="7260"/>
    <lineage>
        <taxon>Eukaryota</taxon>
        <taxon>Metazoa</taxon>
        <taxon>Ecdysozoa</taxon>
        <taxon>Arthropoda</taxon>
        <taxon>Hexapoda</taxon>
        <taxon>Insecta</taxon>
        <taxon>Pterygota</taxon>
        <taxon>Neoptera</taxon>
        <taxon>Endopterygota</taxon>
        <taxon>Diptera</taxon>
        <taxon>Brachycera</taxon>
        <taxon>Muscomorpha</taxon>
        <taxon>Ephydroidea</taxon>
        <taxon>Drosophilidae</taxon>
        <taxon>Drosophila</taxon>
        <taxon>Sophophora</taxon>
    </lineage>
</organism>
<dbReference type="PANTHER" id="PTHR19143">
    <property type="entry name" value="FIBRINOGEN/TENASCIN/ANGIOPOEITIN"/>
    <property type="match status" value="1"/>
</dbReference>
<dbReference type="Gene3D" id="3.90.215.10">
    <property type="entry name" value="Gamma Fibrinogen, chain A, domain 1"/>
    <property type="match status" value="1"/>
</dbReference>